<dbReference type="InterPro" id="IPR043130">
    <property type="entry name" value="CDP-OH_PTrfase_TM_dom"/>
</dbReference>
<proteinExistence type="inferred from homology"/>
<reference evidence="5" key="1">
    <citation type="submission" date="2021-02" db="EMBL/GenBank/DDBJ databases">
        <title>Natrosporangium hydrolyticum gen. nov., sp. nov, a haloalkaliphilic actinobacterium from a soda solonchak soil.</title>
        <authorList>
            <person name="Sorokin D.Y."/>
            <person name="Khijniak T.V."/>
            <person name="Zakharycheva A.P."/>
            <person name="Boueva O.V."/>
            <person name="Ariskina E.V."/>
            <person name="Hahnke R.L."/>
            <person name="Bunk B."/>
            <person name="Sproer C."/>
            <person name="Schumann P."/>
            <person name="Evtushenko L.I."/>
            <person name="Kublanov I.V."/>
        </authorList>
    </citation>
    <scope>NUCLEOTIDE SEQUENCE</scope>
    <source>
        <strain evidence="5">DSM 106523</strain>
    </source>
</reference>
<organism evidence="5 6">
    <name type="scientific">Natronosporangium hydrolyticum</name>
    <dbReference type="NCBI Taxonomy" id="2811111"/>
    <lineage>
        <taxon>Bacteria</taxon>
        <taxon>Bacillati</taxon>
        <taxon>Actinomycetota</taxon>
        <taxon>Actinomycetes</taxon>
        <taxon>Micromonosporales</taxon>
        <taxon>Micromonosporaceae</taxon>
        <taxon>Natronosporangium</taxon>
    </lineage>
</organism>
<feature type="region of interest" description="Disordered" evidence="3">
    <location>
        <begin position="85"/>
        <end position="106"/>
    </location>
</feature>
<sequence>MEPPASPDGAEKAPASPAAQVVARAGHWRRHVPRLSWRARATSRRRLTADSPRPVGRRRWTGRFRQGGVLARRVLRVSHRRRAGDGRIPDVYPTRPPHPEGDPVVTHPLAEPPRMRNAAPPAAAPPVLVPTAAAPITAETTVAPDPTSAASALLPGERTAARQLSFAVVNGCTLASLSLGLLAILLAMRGDVQTAAICLLACVICDGMDGVLARRLGVSSPFGAQLDSLADMAAFGIAAPVVVYATLAGAVPPAPAALVCAMVAAAAAIRLARFNVSVKDSRYFTGVPTTMAAGVLAVTVLVDLPLPPAVLLLGVAALAIAMVSNFPYATLVRLLRLPVWLWLAPLAGFLADPRLTFVVLIGAYLLSGPLLWVHQRRRLG</sequence>
<accession>A0A895YLQ0</accession>
<evidence type="ECO:0000313" key="5">
    <source>
        <dbReference type="EMBL" id="QSB15606.1"/>
    </source>
</evidence>
<dbReference type="GO" id="GO:0016780">
    <property type="term" value="F:phosphotransferase activity, for other substituted phosphate groups"/>
    <property type="evidence" value="ECO:0007669"/>
    <property type="project" value="InterPro"/>
</dbReference>
<feature type="transmembrane region" description="Helical" evidence="4">
    <location>
        <begin position="308"/>
        <end position="327"/>
    </location>
</feature>
<feature type="transmembrane region" description="Helical" evidence="4">
    <location>
        <begin position="164"/>
        <end position="188"/>
    </location>
</feature>
<gene>
    <name evidence="5" type="ORF">JQS43_04440</name>
</gene>
<dbReference type="InterPro" id="IPR048254">
    <property type="entry name" value="CDP_ALCOHOL_P_TRANSF_CS"/>
</dbReference>
<name>A0A895YLQ0_9ACTN</name>
<evidence type="ECO:0000256" key="2">
    <source>
        <dbReference type="RuleBase" id="RU003750"/>
    </source>
</evidence>
<keyword evidence="4" id="KW-0472">Membrane</keyword>
<feature type="transmembrane region" description="Helical" evidence="4">
    <location>
        <begin position="334"/>
        <end position="351"/>
    </location>
</feature>
<dbReference type="KEGG" id="nhy:JQS43_04440"/>
<keyword evidence="4" id="KW-0812">Transmembrane</keyword>
<feature type="region of interest" description="Disordered" evidence="3">
    <location>
        <begin position="1"/>
        <end position="20"/>
    </location>
</feature>
<dbReference type="GO" id="GO:0008654">
    <property type="term" value="P:phospholipid biosynthetic process"/>
    <property type="evidence" value="ECO:0007669"/>
    <property type="project" value="InterPro"/>
</dbReference>
<keyword evidence="6" id="KW-1185">Reference proteome</keyword>
<dbReference type="InterPro" id="IPR000462">
    <property type="entry name" value="CDP-OH_P_trans"/>
</dbReference>
<feature type="transmembrane region" description="Helical" evidence="4">
    <location>
        <begin position="283"/>
        <end position="302"/>
    </location>
</feature>
<protein>
    <submittedName>
        <fullName evidence="5">CDP-alcohol phosphatidyltransferase family protein</fullName>
    </submittedName>
</protein>
<feature type="transmembrane region" description="Helical" evidence="4">
    <location>
        <begin position="357"/>
        <end position="374"/>
    </location>
</feature>
<evidence type="ECO:0000256" key="1">
    <source>
        <dbReference type="ARBA" id="ARBA00022679"/>
    </source>
</evidence>
<evidence type="ECO:0000256" key="4">
    <source>
        <dbReference type="SAM" id="Phobius"/>
    </source>
</evidence>
<evidence type="ECO:0000256" key="3">
    <source>
        <dbReference type="SAM" id="MobiDB-lite"/>
    </source>
</evidence>
<dbReference type="Pfam" id="PF01066">
    <property type="entry name" value="CDP-OH_P_transf"/>
    <property type="match status" value="1"/>
</dbReference>
<comment type="similarity">
    <text evidence="2">Belongs to the CDP-alcohol phosphatidyltransferase class-I family.</text>
</comment>
<dbReference type="PROSITE" id="PS00379">
    <property type="entry name" value="CDP_ALCOHOL_P_TRANSF"/>
    <property type="match status" value="1"/>
</dbReference>
<dbReference type="GO" id="GO:0016020">
    <property type="term" value="C:membrane"/>
    <property type="evidence" value="ECO:0007669"/>
    <property type="project" value="InterPro"/>
</dbReference>
<evidence type="ECO:0000313" key="6">
    <source>
        <dbReference type="Proteomes" id="UP000662857"/>
    </source>
</evidence>
<keyword evidence="4" id="KW-1133">Transmembrane helix</keyword>
<dbReference type="AlphaFoldDB" id="A0A895YLQ0"/>
<dbReference type="Proteomes" id="UP000662857">
    <property type="component" value="Chromosome"/>
</dbReference>
<dbReference type="Gene3D" id="1.20.120.1760">
    <property type="match status" value="1"/>
</dbReference>
<dbReference type="EMBL" id="CP070499">
    <property type="protein sequence ID" value="QSB15606.1"/>
    <property type="molecule type" value="Genomic_DNA"/>
</dbReference>
<keyword evidence="1 2" id="KW-0808">Transferase</keyword>